<dbReference type="AlphaFoldDB" id="A0A8J6T596"/>
<dbReference type="Proteomes" id="UP000650524">
    <property type="component" value="Unassembled WGS sequence"/>
</dbReference>
<dbReference type="HAMAP" id="MF_01845">
    <property type="entry name" value="UPF0597"/>
    <property type="match status" value="1"/>
</dbReference>
<dbReference type="EMBL" id="JACNJD010000277">
    <property type="protein sequence ID" value="MBC8178372.1"/>
    <property type="molecule type" value="Genomic_DNA"/>
</dbReference>
<dbReference type="PANTHER" id="PTHR30501">
    <property type="entry name" value="UPF0597 PROTEIN YHAM"/>
    <property type="match status" value="1"/>
</dbReference>
<comment type="similarity">
    <text evidence="1">Belongs to the UPF0597 family.</text>
</comment>
<dbReference type="InterPro" id="IPR021144">
    <property type="entry name" value="UPF0597"/>
</dbReference>
<dbReference type="Pfam" id="PF03313">
    <property type="entry name" value="SDH_alpha"/>
    <property type="match status" value="1"/>
</dbReference>
<dbReference type="GO" id="GO:0080146">
    <property type="term" value="F:L-cysteine desulfhydrase activity"/>
    <property type="evidence" value="ECO:0007669"/>
    <property type="project" value="TreeGrafter"/>
</dbReference>
<dbReference type="PANTHER" id="PTHR30501:SF2">
    <property type="entry name" value="UPF0597 PROTEIN YHAM"/>
    <property type="match status" value="1"/>
</dbReference>
<accession>A0A8J6T596</accession>
<feature type="domain" description="Serine dehydratase-like alpha subunit" evidence="2">
    <location>
        <begin position="202"/>
        <end position="435"/>
    </location>
</feature>
<evidence type="ECO:0000313" key="3">
    <source>
        <dbReference type="EMBL" id="MBC8178372.1"/>
    </source>
</evidence>
<name>A0A8J6T596_9DELT</name>
<reference evidence="3 4" key="1">
    <citation type="submission" date="2020-08" db="EMBL/GenBank/DDBJ databases">
        <title>Bridging the membrane lipid divide: bacteria of the FCB group superphylum have the potential to synthesize archaeal ether lipids.</title>
        <authorList>
            <person name="Villanueva L."/>
            <person name="Von Meijenfeldt F.A.B."/>
            <person name="Westbye A.B."/>
            <person name="Yadav S."/>
            <person name="Hopmans E.C."/>
            <person name="Dutilh B.E."/>
            <person name="Sinninghe Damste J.S."/>
        </authorList>
    </citation>
    <scope>NUCLEOTIDE SEQUENCE [LARGE SCALE GENOMIC DNA]</scope>
    <source>
        <strain evidence="3">NIOZ-UU27</strain>
    </source>
</reference>
<evidence type="ECO:0000313" key="4">
    <source>
        <dbReference type="Proteomes" id="UP000650524"/>
    </source>
</evidence>
<dbReference type="PIRSF" id="PIRSF006054">
    <property type="entry name" value="UCP006054"/>
    <property type="match status" value="1"/>
</dbReference>
<organism evidence="3 4">
    <name type="scientific">Candidatus Desulfacyla euxinica</name>
    <dbReference type="NCBI Taxonomy" id="2841693"/>
    <lineage>
        <taxon>Bacteria</taxon>
        <taxon>Deltaproteobacteria</taxon>
        <taxon>Candidatus Desulfacyla</taxon>
    </lineage>
</organism>
<sequence length="443" mass="45832">MGFTLKNILHNKAKTLLHLETDPGLGCTEPAAIGLSAAAAVALLKEKTIESIEVATDPNIYKNAMGVIIPGSEGQSGIPLAAAMGAVAGDPENRLQIFSTIDKQGLEKAESLLKDERVSAGIKEGQKGLYIRTTIKAGGHTAEAVISGRHDHIESLKIDGESQKDHPFLAGKGSEDSNVESLKQWLTSLSVTEIVNLLDDLDENDIAYIQRGIDLNMDLVKYGLSHGPGLGVGKTQQSLLRQGLLKNDMVLAGGIFASAGIDSRMGGAMLPAMTLAGSGNQGIAASTPIVAATGFATLEDNLLLVKSVALSYLLTCYIKSLAGRIGPLCGSAVAAGAGVAAGVTYLLGGTVEKIGGAIKNHIENFAAIICDGAKTSCALKVGEAASSGVKSALMALQGTVVKPVDGIIDESPEETMRNLGKLTQSGLKSMDPAILDIMLHKCL</sequence>
<protein>
    <recommendedName>
        <fullName evidence="1">UPF0597 protein H8E19_13280</fullName>
    </recommendedName>
</protein>
<comment type="caution">
    <text evidence="3">The sequence shown here is derived from an EMBL/GenBank/DDBJ whole genome shotgun (WGS) entry which is preliminary data.</text>
</comment>
<evidence type="ECO:0000259" key="2">
    <source>
        <dbReference type="Pfam" id="PF03313"/>
    </source>
</evidence>
<dbReference type="GO" id="GO:0019450">
    <property type="term" value="P:L-cysteine catabolic process to pyruvate"/>
    <property type="evidence" value="ECO:0007669"/>
    <property type="project" value="TreeGrafter"/>
</dbReference>
<dbReference type="InterPro" id="IPR005130">
    <property type="entry name" value="Ser_deHydtase-like_asu"/>
</dbReference>
<proteinExistence type="inferred from homology"/>
<evidence type="ECO:0000256" key="1">
    <source>
        <dbReference type="HAMAP-Rule" id="MF_01845"/>
    </source>
</evidence>
<gene>
    <name evidence="3" type="ORF">H8E19_13280</name>
</gene>